<dbReference type="PANTHER" id="PTHR43280:SF28">
    <property type="entry name" value="HTH-TYPE TRANSCRIPTIONAL ACTIVATOR RHAS"/>
    <property type="match status" value="1"/>
</dbReference>
<dbReference type="InterPro" id="IPR018060">
    <property type="entry name" value="HTH_AraC"/>
</dbReference>
<evidence type="ECO:0000259" key="4">
    <source>
        <dbReference type="PROSITE" id="PS01124"/>
    </source>
</evidence>
<dbReference type="Pfam" id="PF02311">
    <property type="entry name" value="AraC_binding"/>
    <property type="match status" value="1"/>
</dbReference>
<gene>
    <name evidence="5" type="ORF">RV00_GL002815</name>
</gene>
<dbReference type="Pfam" id="PF12833">
    <property type="entry name" value="HTH_18"/>
    <property type="match status" value="1"/>
</dbReference>
<feature type="domain" description="HTH araC/xylS-type" evidence="4">
    <location>
        <begin position="227"/>
        <end position="324"/>
    </location>
</feature>
<dbReference type="Proteomes" id="UP000183700">
    <property type="component" value="Unassembled WGS sequence"/>
</dbReference>
<dbReference type="EMBL" id="JXKM01000007">
    <property type="protein sequence ID" value="OJG35261.1"/>
    <property type="molecule type" value="Genomic_DNA"/>
</dbReference>
<dbReference type="AlphaFoldDB" id="A0A1L8ST99"/>
<dbReference type="GO" id="GO:0003700">
    <property type="term" value="F:DNA-binding transcription factor activity"/>
    <property type="evidence" value="ECO:0007669"/>
    <property type="project" value="InterPro"/>
</dbReference>
<dbReference type="SUPFAM" id="SSF46689">
    <property type="entry name" value="Homeodomain-like"/>
    <property type="match status" value="1"/>
</dbReference>
<dbReference type="InterPro" id="IPR009057">
    <property type="entry name" value="Homeodomain-like_sf"/>
</dbReference>
<comment type="caution">
    <text evidence="5">The sequence shown here is derived from an EMBL/GenBank/DDBJ whole genome shotgun (WGS) entry which is preliminary data.</text>
</comment>
<reference evidence="5 6" key="1">
    <citation type="submission" date="2014-12" db="EMBL/GenBank/DDBJ databases">
        <title>Draft genome sequences of 29 type strains of Enterococci.</title>
        <authorList>
            <person name="Zhong Z."/>
            <person name="Sun Z."/>
            <person name="Liu W."/>
            <person name="Zhang W."/>
            <person name="Zhang H."/>
        </authorList>
    </citation>
    <scope>NUCLEOTIDE SEQUENCE [LARGE SCALE GENOMIC DNA]</scope>
    <source>
        <strain evidence="5 6">DSM 22802</strain>
    </source>
</reference>
<dbReference type="Gene3D" id="2.60.120.10">
    <property type="entry name" value="Jelly Rolls"/>
    <property type="match status" value="1"/>
</dbReference>
<accession>A0A1L8ST99</accession>
<organism evidence="5 6">
    <name type="scientific">Enterococcus devriesei</name>
    <dbReference type="NCBI Taxonomy" id="319970"/>
    <lineage>
        <taxon>Bacteria</taxon>
        <taxon>Bacillati</taxon>
        <taxon>Bacillota</taxon>
        <taxon>Bacilli</taxon>
        <taxon>Lactobacillales</taxon>
        <taxon>Enterococcaceae</taxon>
        <taxon>Enterococcus</taxon>
    </lineage>
</organism>
<sequence>MKTIEELFLPIDALEQEQRRTGEMIEEFEEERGYFAHKFLKIKNELFSENKTIIIRKHRRFAHYPLHSHQFMEFNYMLKGRSKQIVNGEEVILEEKQVLLLDSNSQHELYPLGENDLLINFLFKTSDINLSAFKRIDSEHIGLTYDFLMNTVLSKDYYENHLLLDLKDNQEIQDTFEQMIREFYFDKRLCNEVLNAFSQVLFLQLSRVYHAQLSHIYGTNSSTSNVLLILRRIEENAKDISLQELAAELGYNRNYLSNLIKKETGKNFKQLVIEQRLHEAHHLLLTTNISIDTICEYVGFTNRTQFYKKFNELFNASPQNVRSMR</sequence>
<keyword evidence="1" id="KW-0805">Transcription regulation</keyword>
<evidence type="ECO:0000313" key="5">
    <source>
        <dbReference type="EMBL" id="OJG35261.1"/>
    </source>
</evidence>
<dbReference type="InterPro" id="IPR014710">
    <property type="entry name" value="RmlC-like_jellyroll"/>
</dbReference>
<dbReference type="InterPro" id="IPR018062">
    <property type="entry name" value="HTH_AraC-typ_CS"/>
</dbReference>
<dbReference type="SMART" id="SM00342">
    <property type="entry name" value="HTH_ARAC"/>
    <property type="match status" value="1"/>
</dbReference>
<dbReference type="PANTHER" id="PTHR43280">
    <property type="entry name" value="ARAC-FAMILY TRANSCRIPTIONAL REGULATOR"/>
    <property type="match status" value="1"/>
</dbReference>
<dbReference type="STRING" id="319970.RV00_GL002815"/>
<keyword evidence="3" id="KW-0804">Transcription</keyword>
<evidence type="ECO:0000256" key="1">
    <source>
        <dbReference type="ARBA" id="ARBA00023015"/>
    </source>
</evidence>
<evidence type="ECO:0000256" key="2">
    <source>
        <dbReference type="ARBA" id="ARBA00023125"/>
    </source>
</evidence>
<protein>
    <recommendedName>
        <fullName evidence="4">HTH araC/xylS-type domain-containing protein</fullName>
    </recommendedName>
</protein>
<dbReference type="PROSITE" id="PS00041">
    <property type="entry name" value="HTH_ARAC_FAMILY_1"/>
    <property type="match status" value="1"/>
</dbReference>
<dbReference type="GO" id="GO:0043565">
    <property type="term" value="F:sequence-specific DNA binding"/>
    <property type="evidence" value="ECO:0007669"/>
    <property type="project" value="InterPro"/>
</dbReference>
<proteinExistence type="predicted"/>
<dbReference type="InterPro" id="IPR003313">
    <property type="entry name" value="AraC-bd"/>
</dbReference>
<dbReference type="SUPFAM" id="SSF51215">
    <property type="entry name" value="Regulatory protein AraC"/>
    <property type="match status" value="1"/>
</dbReference>
<keyword evidence="6" id="KW-1185">Reference proteome</keyword>
<dbReference type="Gene3D" id="1.10.10.60">
    <property type="entry name" value="Homeodomain-like"/>
    <property type="match status" value="2"/>
</dbReference>
<name>A0A1L8ST99_9ENTE</name>
<evidence type="ECO:0000313" key="6">
    <source>
        <dbReference type="Proteomes" id="UP000183700"/>
    </source>
</evidence>
<dbReference type="InterPro" id="IPR037923">
    <property type="entry name" value="HTH-like"/>
</dbReference>
<dbReference type="OrthoDB" id="9816335at2"/>
<dbReference type="PROSITE" id="PS01124">
    <property type="entry name" value="HTH_ARAC_FAMILY_2"/>
    <property type="match status" value="1"/>
</dbReference>
<dbReference type="RefSeq" id="WP_071862603.1">
    <property type="nucleotide sequence ID" value="NZ_JBHLVS010000010.1"/>
</dbReference>
<evidence type="ECO:0000256" key="3">
    <source>
        <dbReference type="ARBA" id="ARBA00023163"/>
    </source>
</evidence>
<keyword evidence="2" id="KW-0238">DNA-binding</keyword>